<keyword evidence="1" id="KW-0812">Transmembrane</keyword>
<name>A0AAV3GR64_ENTFC</name>
<keyword evidence="1" id="KW-0472">Membrane</keyword>
<accession>A0AAV3GR64</accession>
<dbReference type="Proteomes" id="UP000006402">
    <property type="component" value="Unassembled WGS sequence"/>
</dbReference>
<feature type="transmembrane region" description="Helical" evidence="1">
    <location>
        <begin position="21"/>
        <end position="43"/>
    </location>
</feature>
<comment type="caution">
    <text evidence="2">The sequence shown here is derived from an EMBL/GenBank/DDBJ whole genome shotgun (WGS) entry which is preliminary data.</text>
</comment>
<protein>
    <submittedName>
        <fullName evidence="2">Uncharacterized protein</fullName>
    </submittedName>
</protein>
<evidence type="ECO:0000313" key="3">
    <source>
        <dbReference type="Proteomes" id="UP000006402"/>
    </source>
</evidence>
<gene>
    <name evidence="2" type="ORF">HMPREF1378_03371</name>
</gene>
<reference evidence="2 3" key="1">
    <citation type="submission" date="2012-04" db="EMBL/GenBank/DDBJ databases">
        <authorList>
            <person name="Weinstock G."/>
            <person name="Sodergren E."/>
            <person name="Lobos E.A."/>
            <person name="Fulton L."/>
            <person name="Fulton R."/>
            <person name="Courtney L."/>
            <person name="Fronick C."/>
            <person name="O'Laughlin M."/>
            <person name="Godfrey J."/>
            <person name="Wilson R.M."/>
            <person name="Miner T."/>
            <person name="Farmer C."/>
            <person name="Delehaunty K."/>
            <person name="Cordes M."/>
            <person name="Minx P."/>
            <person name="Tomlinson C."/>
            <person name="Chen J."/>
            <person name="Wollam A."/>
            <person name="Pepin K.H."/>
            <person name="Bhonagiri V."/>
            <person name="Zhang X."/>
            <person name="Suruliraj S."/>
            <person name="Warren W."/>
            <person name="Mitreva M."/>
            <person name="Mardis E.R."/>
            <person name="Wilson R.K."/>
        </authorList>
    </citation>
    <scope>NUCLEOTIDE SEQUENCE [LARGE SCALE GENOMIC DNA]</scope>
    <source>
        <strain evidence="2 3">R496</strain>
    </source>
</reference>
<dbReference type="AlphaFoldDB" id="A0AAV3GR64"/>
<evidence type="ECO:0000313" key="2">
    <source>
        <dbReference type="EMBL" id="EJX47309.1"/>
    </source>
</evidence>
<evidence type="ECO:0000256" key="1">
    <source>
        <dbReference type="SAM" id="Phobius"/>
    </source>
</evidence>
<dbReference type="EMBL" id="AMAH01000292">
    <property type="protein sequence ID" value="EJX47309.1"/>
    <property type="molecule type" value="Genomic_DNA"/>
</dbReference>
<proteinExistence type="predicted"/>
<organism evidence="2 3">
    <name type="scientific">Enterococcus faecium R496</name>
    <dbReference type="NCBI Taxonomy" id="1134836"/>
    <lineage>
        <taxon>Bacteria</taxon>
        <taxon>Bacillati</taxon>
        <taxon>Bacillota</taxon>
        <taxon>Bacilli</taxon>
        <taxon>Lactobacillales</taxon>
        <taxon>Enterococcaceae</taxon>
        <taxon>Enterococcus</taxon>
    </lineage>
</organism>
<keyword evidence="1" id="KW-1133">Transmembrane helix</keyword>
<sequence>MRVGEKICFIHMIDFNVKRTTLGLVTILFFSSFLFSSFSRFSYLLSFGY</sequence>